<accession>A0A1H8YNB2</accession>
<evidence type="ECO:0000313" key="2">
    <source>
        <dbReference type="Proteomes" id="UP000198582"/>
    </source>
</evidence>
<proteinExistence type="predicted"/>
<dbReference type="OrthoDB" id="9860069at2"/>
<gene>
    <name evidence="1" type="ORF">SAMN04489732_12974</name>
</gene>
<sequence length="80" mass="9425">MSFNFDKLTTEIVADWALGTLEEWLEGWTAPQDDVPIQYRARPQDDGTWLFEPMTYSSEGYRERPVQRFEVRIAVTEIQP</sequence>
<name>A0A1H8YNB2_9PSEU</name>
<organism evidence="1 2">
    <name type="scientific">Amycolatopsis saalfeldensis</name>
    <dbReference type="NCBI Taxonomy" id="394193"/>
    <lineage>
        <taxon>Bacteria</taxon>
        <taxon>Bacillati</taxon>
        <taxon>Actinomycetota</taxon>
        <taxon>Actinomycetes</taxon>
        <taxon>Pseudonocardiales</taxon>
        <taxon>Pseudonocardiaceae</taxon>
        <taxon>Amycolatopsis</taxon>
    </lineage>
</organism>
<evidence type="ECO:0000313" key="1">
    <source>
        <dbReference type="EMBL" id="SEP53649.1"/>
    </source>
</evidence>
<dbReference type="AlphaFoldDB" id="A0A1H8YNB2"/>
<protein>
    <submittedName>
        <fullName evidence="1">Uncharacterized protein</fullName>
    </submittedName>
</protein>
<dbReference type="EMBL" id="FOEF01000029">
    <property type="protein sequence ID" value="SEP53649.1"/>
    <property type="molecule type" value="Genomic_DNA"/>
</dbReference>
<dbReference type="RefSeq" id="WP_091628449.1">
    <property type="nucleotide sequence ID" value="NZ_FOEF01000029.1"/>
</dbReference>
<reference evidence="2" key="1">
    <citation type="submission" date="2016-10" db="EMBL/GenBank/DDBJ databases">
        <authorList>
            <person name="Varghese N."/>
            <person name="Submissions S."/>
        </authorList>
    </citation>
    <scope>NUCLEOTIDE SEQUENCE [LARGE SCALE GENOMIC DNA]</scope>
    <source>
        <strain evidence="2">DSM 44993</strain>
    </source>
</reference>
<dbReference type="Proteomes" id="UP000198582">
    <property type="component" value="Unassembled WGS sequence"/>
</dbReference>
<keyword evidence="2" id="KW-1185">Reference proteome</keyword>